<protein>
    <recommendedName>
        <fullName evidence="1">At2g35280-like TPR domain-containing protein</fullName>
    </recommendedName>
</protein>
<dbReference type="PANTHER" id="PTHR33784:SF10">
    <property type="entry name" value="F-BOX PROTEIN"/>
    <property type="match status" value="1"/>
</dbReference>
<dbReference type="SUPFAM" id="SSF81383">
    <property type="entry name" value="F-box domain"/>
    <property type="match status" value="1"/>
</dbReference>
<evidence type="ECO:0000259" key="1">
    <source>
        <dbReference type="Pfam" id="PF23310"/>
    </source>
</evidence>
<sequence>MASMELPRSLVKLPNEILALIAGQVTTTSTRPMKDLRSLRATCKAMHHPCRDRDVGRCLALQRVRVKQMQEEDPAGYDVFARSLAACGNLEACFLTWMDGIFGRNRSPRPPLEQLHRAATAGHRTAAYVAAVFLYRANNGNDTNATAMEYMKQVEFEDGLKWRPRFIPNAYTMDIRPYAVKLALRSRRFALVLGLLRPMLPPVVVRGNVDQCLGRVFSGREPSRGYFCRHFCSDECRLRFECLEFFYRVKNHIIYD</sequence>
<comment type="caution">
    <text evidence="2">The sequence shown here is derived from an EMBL/GenBank/DDBJ whole genome shotgun (WGS) entry which is preliminary data.</text>
</comment>
<dbReference type="PANTHER" id="PTHR33784">
    <property type="entry name" value="OS05G0482100 PROTEIN"/>
    <property type="match status" value="1"/>
</dbReference>
<evidence type="ECO:0000313" key="3">
    <source>
        <dbReference type="Proteomes" id="UP000636709"/>
    </source>
</evidence>
<reference evidence="2" key="1">
    <citation type="submission" date="2020-07" db="EMBL/GenBank/DDBJ databases">
        <title>Genome sequence and genetic diversity analysis of an under-domesticated orphan crop, white fonio (Digitaria exilis).</title>
        <authorList>
            <person name="Bennetzen J.L."/>
            <person name="Chen S."/>
            <person name="Ma X."/>
            <person name="Wang X."/>
            <person name="Yssel A.E.J."/>
            <person name="Chaluvadi S.R."/>
            <person name="Johnson M."/>
            <person name="Gangashetty P."/>
            <person name="Hamidou F."/>
            <person name="Sanogo M.D."/>
            <person name="Zwaenepoel A."/>
            <person name="Wallace J."/>
            <person name="Van De Peer Y."/>
            <person name="Van Deynze A."/>
        </authorList>
    </citation>
    <scope>NUCLEOTIDE SEQUENCE</scope>
    <source>
        <tissue evidence="2">Leaves</tissue>
    </source>
</reference>
<accession>A0A835EN91</accession>
<evidence type="ECO:0000313" key="2">
    <source>
        <dbReference type="EMBL" id="KAF8701305.1"/>
    </source>
</evidence>
<dbReference type="OrthoDB" id="740716at2759"/>
<dbReference type="InterPro" id="IPR040338">
    <property type="entry name" value="At1g67623-like"/>
</dbReference>
<dbReference type="AlphaFoldDB" id="A0A835EN91"/>
<proteinExistence type="predicted"/>
<name>A0A835EN91_9POAL</name>
<keyword evidence="3" id="KW-1185">Reference proteome</keyword>
<dbReference type="Pfam" id="PF23310">
    <property type="entry name" value="TPR_27"/>
    <property type="match status" value="1"/>
</dbReference>
<gene>
    <name evidence="2" type="ORF">HU200_033634</name>
</gene>
<organism evidence="2 3">
    <name type="scientific">Digitaria exilis</name>
    <dbReference type="NCBI Taxonomy" id="1010633"/>
    <lineage>
        <taxon>Eukaryota</taxon>
        <taxon>Viridiplantae</taxon>
        <taxon>Streptophyta</taxon>
        <taxon>Embryophyta</taxon>
        <taxon>Tracheophyta</taxon>
        <taxon>Spermatophyta</taxon>
        <taxon>Magnoliopsida</taxon>
        <taxon>Liliopsida</taxon>
        <taxon>Poales</taxon>
        <taxon>Poaceae</taxon>
        <taxon>PACMAD clade</taxon>
        <taxon>Panicoideae</taxon>
        <taxon>Panicodae</taxon>
        <taxon>Paniceae</taxon>
        <taxon>Anthephorinae</taxon>
        <taxon>Digitaria</taxon>
    </lineage>
</organism>
<dbReference type="InterPro" id="IPR036047">
    <property type="entry name" value="F-box-like_dom_sf"/>
</dbReference>
<dbReference type="EMBL" id="JACEFO010001809">
    <property type="protein sequence ID" value="KAF8701305.1"/>
    <property type="molecule type" value="Genomic_DNA"/>
</dbReference>
<dbReference type="InterPro" id="IPR057136">
    <property type="entry name" value="At2g35280_TPR_dom"/>
</dbReference>
<dbReference type="Proteomes" id="UP000636709">
    <property type="component" value="Unassembled WGS sequence"/>
</dbReference>
<feature type="domain" description="At2g35280-like TPR" evidence="1">
    <location>
        <begin position="79"/>
        <end position="155"/>
    </location>
</feature>